<reference evidence="2 3" key="1">
    <citation type="submission" date="2019-08" db="EMBL/GenBank/DDBJ databases">
        <title>Luteimonas viscosus sp. nov., isolated from soil of a sunflower field.</title>
        <authorList>
            <person name="Jianli Z."/>
            <person name="Ying Z."/>
        </authorList>
    </citation>
    <scope>NUCLEOTIDE SEQUENCE [LARGE SCALE GENOMIC DNA]</scope>
    <source>
        <strain evidence="2 3">XBU10</strain>
    </source>
</reference>
<evidence type="ECO:0000313" key="2">
    <source>
        <dbReference type="EMBL" id="TYT26842.1"/>
    </source>
</evidence>
<keyword evidence="1" id="KW-0732">Signal</keyword>
<feature type="signal peptide" evidence="1">
    <location>
        <begin position="1"/>
        <end position="30"/>
    </location>
</feature>
<dbReference type="InterPro" id="IPR021357">
    <property type="entry name" value="DUF2782"/>
</dbReference>
<protein>
    <submittedName>
        <fullName evidence="2">DUF2782 domain-containing protein</fullName>
    </submittedName>
</protein>
<evidence type="ECO:0000313" key="3">
    <source>
        <dbReference type="Proteomes" id="UP000324973"/>
    </source>
</evidence>
<proteinExistence type="predicted"/>
<keyword evidence="3" id="KW-1185">Reference proteome</keyword>
<dbReference type="Proteomes" id="UP000324973">
    <property type="component" value="Unassembled WGS sequence"/>
</dbReference>
<dbReference type="OrthoDB" id="5296182at2"/>
<feature type="chain" id="PRO_5022888641" evidence="1">
    <location>
        <begin position="31"/>
        <end position="107"/>
    </location>
</feature>
<dbReference type="Pfam" id="PF11191">
    <property type="entry name" value="DUF2782"/>
    <property type="match status" value="1"/>
</dbReference>
<evidence type="ECO:0000256" key="1">
    <source>
        <dbReference type="SAM" id="SignalP"/>
    </source>
</evidence>
<dbReference type="EMBL" id="VTFT01000001">
    <property type="protein sequence ID" value="TYT26842.1"/>
    <property type="molecule type" value="Genomic_DNA"/>
</dbReference>
<dbReference type="PROSITE" id="PS51257">
    <property type="entry name" value="PROKAR_LIPOPROTEIN"/>
    <property type="match status" value="1"/>
</dbReference>
<dbReference type="AlphaFoldDB" id="A0A5D4XV02"/>
<dbReference type="Gene3D" id="2.20.130.30">
    <property type="entry name" value="Protein of unknown function DUF2782"/>
    <property type="match status" value="1"/>
</dbReference>
<organism evidence="2 3">
    <name type="scientific">Luteimonas viscosa</name>
    <dbReference type="NCBI Taxonomy" id="1132694"/>
    <lineage>
        <taxon>Bacteria</taxon>
        <taxon>Pseudomonadati</taxon>
        <taxon>Pseudomonadota</taxon>
        <taxon>Gammaproteobacteria</taxon>
        <taxon>Lysobacterales</taxon>
        <taxon>Lysobacteraceae</taxon>
        <taxon>Luteimonas</taxon>
    </lineage>
</organism>
<sequence>MRFHDCREPPMRRLHSALLLPLLLAVGACATTPATSGVEIPADAVENVRTESNGDVITEYRVAGQLQVVHVQPPRGPGYHLHVRDGRVISTREGDDPPQTYFKLFGW</sequence>
<accession>A0A5D4XV02</accession>
<name>A0A5D4XV02_9GAMM</name>
<gene>
    <name evidence="2" type="ORF">FZO89_11550</name>
</gene>
<comment type="caution">
    <text evidence="2">The sequence shown here is derived from an EMBL/GenBank/DDBJ whole genome shotgun (WGS) entry which is preliminary data.</text>
</comment>